<evidence type="ECO:0000256" key="1">
    <source>
        <dbReference type="ARBA" id="ARBA00004496"/>
    </source>
</evidence>
<dbReference type="GO" id="GO:0003924">
    <property type="term" value="F:GTPase activity"/>
    <property type="evidence" value="ECO:0007669"/>
    <property type="project" value="InterPro"/>
</dbReference>
<dbReference type="InterPro" id="IPR041095">
    <property type="entry name" value="EFG_II"/>
</dbReference>
<dbReference type="InterPro" id="IPR000640">
    <property type="entry name" value="EFG_V-like"/>
</dbReference>
<comment type="subcellular location">
    <subcellularLocation>
        <location evidence="1 7">Cytoplasm</location>
    </subcellularLocation>
</comment>
<dbReference type="NCBIfam" id="TIGR00484">
    <property type="entry name" value="EF-G"/>
    <property type="match status" value="1"/>
</dbReference>
<dbReference type="InterPro" id="IPR000795">
    <property type="entry name" value="T_Tr_GTP-bd_dom"/>
</dbReference>
<dbReference type="Gene3D" id="3.30.230.10">
    <property type="match status" value="1"/>
</dbReference>
<dbReference type="InterPro" id="IPR047872">
    <property type="entry name" value="EFG_IV"/>
</dbReference>
<dbReference type="Pfam" id="PF14492">
    <property type="entry name" value="EFG_III"/>
    <property type="match status" value="1"/>
</dbReference>
<evidence type="ECO:0000256" key="6">
    <source>
        <dbReference type="ARBA" id="ARBA00023134"/>
    </source>
</evidence>
<keyword evidence="4 7" id="KW-0251">Elongation factor</keyword>
<dbReference type="Gene3D" id="3.30.70.240">
    <property type="match status" value="1"/>
</dbReference>
<evidence type="ECO:0000256" key="4">
    <source>
        <dbReference type="ARBA" id="ARBA00022768"/>
    </source>
</evidence>
<dbReference type="CDD" id="cd16262">
    <property type="entry name" value="EFG_III"/>
    <property type="match status" value="1"/>
</dbReference>
<dbReference type="SUPFAM" id="SSF54980">
    <property type="entry name" value="EF-G C-terminal domain-like"/>
    <property type="match status" value="2"/>
</dbReference>
<dbReference type="FunFam" id="2.40.30.10:FF:000006">
    <property type="entry name" value="Elongation factor G"/>
    <property type="match status" value="1"/>
</dbReference>
<dbReference type="CDD" id="cd01886">
    <property type="entry name" value="EF-G"/>
    <property type="match status" value="1"/>
</dbReference>
<comment type="function">
    <text evidence="7">Catalyzes the GTP-dependent ribosomal translocation step during translation elongation. During this step, the ribosome changes from the pre-translocational (PRE) to the post-translocational (POST) state as the newly formed A-site-bound peptidyl-tRNA and P-site-bound deacylated tRNA move to the P and E sites, respectively. Catalyzes the coordinated movement of the two tRNA molecules, the mRNA and conformational changes in the ribosome.</text>
</comment>
<dbReference type="InterPro" id="IPR009000">
    <property type="entry name" value="Transl_B-barrel_sf"/>
</dbReference>
<dbReference type="PRINTS" id="PR00315">
    <property type="entry name" value="ELONGATNFCT"/>
</dbReference>
<dbReference type="SUPFAM" id="SSF50447">
    <property type="entry name" value="Translation proteins"/>
    <property type="match status" value="1"/>
</dbReference>
<keyword evidence="6 7" id="KW-0342">GTP-binding</keyword>
<feature type="binding site" evidence="7">
    <location>
        <begin position="143"/>
        <end position="146"/>
    </location>
    <ligand>
        <name>GTP</name>
        <dbReference type="ChEBI" id="CHEBI:37565"/>
    </ligand>
</feature>
<evidence type="ECO:0000256" key="3">
    <source>
        <dbReference type="ARBA" id="ARBA00022741"/>
    </source>
</evidence>
<keyword evidence="7" id="KW-0963">Cytoplasm</keyword>
<dbReference type="Gene3D" id="3.40.50.300">
    <property type="entry name" value="P-loop containing nucleotide triphosphate hydrolases"/>
    <property type="match status" value="1"/>
</dbReference>
<dbReference type="NCBIfam" id="TIGR00231">
    <property type="entry name" value="small_GTP"/>
    <property type="match status" value="1"/>
</dbReference>
<dbReference type="CDD" id="cd03713">
    <property type="entry name" value="EFG_mtEFG_C"/>
    <property type="match status" value="1"/>
</dbReference>
<dbReference type="FunFam" id="3.40.50.300:FF:000029">
    <property type="entry name" value="Elongation factor G"/>
    <property type="match status" value="1"/>
</dbReference>
<evidence type="ECO:0000259" key="9">
    <source>
        <dbReference type="PROSITE" id="PS51722"/>
    </source>
</evidence>
<dbReference type="InterPro" id="IPR014721">
    <property type="entry name" value="Ribsml_uS5_D2-typ_fold_subgr"/>
</dbReference>
<evidence type="ECO:0000313" key="11">
    <source>
        <dbReference type="Proteomes" id="UP000008645"/>
    </source>
</evidence>
<keyword evidence="3 7" id="KW-0547">Nucleotide-binding</keyword>
<dbReference type="InterPro" id="IPR020568">
    <property type="entry name" value="Ribosomal_Su5_D2-typ_SF"/>
</dbReference>
<dbReference type="PANTHER" id="PTHR43261">
    <property type="entry name" value="TRANSLATION ELONGATION FACTOR G-RELATED"/>
    <property type="match status" value="1"/>
</dbReference>
<dbReference type="InterPro" id="IPR035649">
    <property type="entry name" value="EFG_V"/>
</dbReference>
<dbReference type="SMART" id="SM00838">
    <property type="entry name" value="EFG_C"/>
    <property type="match status" value="1"/>
</dbReference>
<gene>
    <name evidence="7 10" type="primary">fusA</name>
    <name evidence="10" type="ORF">MSUIS_04110</name>
</gene>
<dbReference type="InterPro" id="IPR035647">
    <property type="entry name" value="EFG_III/V"/>
</dbReference>
<dbReference type="FunFam" id="3.30.70.870:FF:000001">
    <property type="entry name" value="Elongation factor G"/>
    <property type="match status" value="1"/>
</dbReference>
<dbReference type="AlphaFoldDB" id="F0V1H3"/>
<evidence type="ECO:0000256" key="5">
    <source>
        <dbReference type="ARBA" id="ARBA00022917"/>
    </source>
</evidence>
<dbReference type="SUPFAM" id="SSF52540">
    <property type="entry name" value="P-loop containing nucleoside triphosphate hydrolases"/>
    <property type="match status" value="1"/>
</dbReference>
<dbReference type="GO" id="GO:0003746">
    <property type="term" value="F:translation elongation factor activity"/>
    <property type="evidence" value="ECO:0007669"/>
    <property type="project" value="UniProtKB-UniRule"/>
</dbReference>
<dbReference type="EMBL" id="FQ790233">
    <property type="protein sequence ID" value="CBZ40504.1"/>
    <property type="molecule type" value="Genomic_DNA"/>
</dbReference>
<dbReference type="Gene3D" id="3.30.70.870">
    <property type="entry name" value="Elongation Factor G (Translational Gtpase), domain 3"/>
    <property type="match status" value="1"/>
</dbReference>
<comment type="similarity">
    <text evidence="2 7">Belongs to the TRAFAC class translation factor GTPase superfamily. Classic translation factor GTPase family. EF-G/EF-2 subfamily.</text>
</comment>
<dbReference type="HAMAP" id="MF_00054_B">
    <property type="entry name" value="EF_G_EF_2_B"/>
    <property type="match status" value="1"/>
</dbReference>
<dbReference type="FunFam" id="3.30.230.10:FF:000003">
    <property type="entry name" value="Elongation factor G"/>
    <property type="match status" value="1"/>
</dbReference>
<dbReference type="NCBIfam" id="NF009381">
    <property type="entry name" value="PRK12740.1-5"/>
    <property type="match status" value="1"/>
</dbReference>
<evidence type="ECO:0000256" key="8">
    <source>
        <dbReference type="NCBIfam" id="TIGR00484"/>
    </source>
</evidence>
<dbReference type="Proteomes" id="UP000008645">
    <property type="component" value="Chromosome"/>
</dbReference>
<evidence type="ECO:0000256" key="2">
    <source>
        <dbReference type="ARBA" id="ARBA00005870"/>
    </source>
</evidence>
<dbReference type="HOGENOM" id="CLU_002794_4_1_14"/>
<dbReference type="GO" id="GO:0032790">
    <property type="term" value="P:ribosome disassembly"/>
    <property type="evidence" value="ECO:0007669"/>
    <property type="project" value="TreeGrafter"/>
</dbReference>
<name>F0V1H3_MYCS3</name>
<sequence>MSKNHSIEQKEELRLLNLRNFGIMAHIDAGKTTTSERILYYTGKIHKMGEVHEGSATMDWMEQEREKGITITSAATTTEWKGYTLNLIDTPGHVDFTVEVERSLRVLDGAVVVLDGAMGVEPQTETVWRQANKYKVPRIIFCNKMDKIGASFSSSLKSLKERLNINFSPIQLNIGNESGFRGIINLVTLKAYQFEGGEEDNFEEIEIPADLKDEVQLHRETLLNEVLVHDDDILQRYLGGEEISVEEIKSCIRKATLTASFFPVLCGSSFKHKGVKFLLDAIVDYLPSPLDIPTTTAYTRGGEKLQIENKTSSSLVAVAFKIATDPFVGRLTFARIYSGKLEKGSMVYNSTREIKERVGKLVKMHSNHKTEIEYAGAGEICALVGPKSTKTGDTLTGSQDDDFLLEEMVFTDPVISLAIEPKTKSDQEKLSIVLKKLADEDPTFKISSNHETGQTLISGMGELHLEILIDRMKREFGLQVNVGAPQVAYRETFTATQEVEGQYIKQTGGRGNYGHVWIKYEPNPEKGFEFVDKIVGGKIPKEYIKSIREGLVEAMKSGQLAGYPVIDIKATLYDGSFHEVDSNEMAFKIAASLSLKEASRKCNSILLEPIMEVEVNSPPQYFGTVMGDITAKRGLITSTELTSSSSSIKCKIPLKEMFGYATTLRSLTQGRGIYSMLFSHYQPLPKHLLKEIPGFLGEKK</sequence>
<dbReference type="SMART" id="SM00889">
    <property type="entry name" value="EFG_IV"/>
    <property type="match status" value="1"/>
</dbReference>
<proteinExistence type="inferred from homology"/>
<dbReference type="Pfam" id="PF00679">
    <property type="entry name" value="EFG_C"/>
    <property type="match status" value="1"/>
</dbReference>
<dbReference type="PROSITE" id="PS00301">
    <property type="entry name" value="G_TR_1"/>
    <property type="match status" value="1"/>
</dbReference>
<dbReference type="Pfam" id="PF03764">
    <property type="entry name" value="EFG_IV"/>
    <property type="match status" value="1"/>
</dbReference>
<dbReference type="PROSITE" id="PS51722">
    <property type="entry name" value="G_TR_2"/>
    <property type="match status" value="1"/>
</dbReference>
<dbReference type="SUPFAM" id="SSF54211">
    <property type="entry name" value="Ribosomal protein S5 domain 2-like"/>
    <property type="match status" value="1"/>
</dbReference>
<evidence type="ECO:0000256" key="7">
    <source>
        <dbReference type="HAMAP-Rule" id="MF_00054"/>
    </source>
</evidence>
<keyword evidence="5 7" id="KW-0648">Protein biosynthesis</keyword>
<dbReference type="InterPro" id="IPR031157">
    <property type="entry name" value="G_TR_CS"/>
</dbReference>
<feature type="binding site" evidence="7">
    <location>
        <begin position="89"/>
        <end position="93"/>
    </location>
    <ligand>
        <name>GTP</name>
        <dbReference type="ChEBI" id="CHEBI:37565"/>
    </ligand>
</feature>
<dbReference type="InterPro" id="IPR005225">
    <property type="entry name" value="Small_GTP-bd"/>
</dbReference>
<dbReference type="Gene3D" id="2.40.30.10">
    <property type="entry name" value="Translation factors"/>
    <property type="match status" value="1"/>
</dbReference>
<dbReference type="InterPro" id="IPR027417">
    <property type="entry name" value="P-loop_NTPase"/>
</dbReference>
<organism evidence="10 11">
    <name type="scientific">Mycoplasma suis (strain KI_3806)</name>
    <dbReference type="NCBI Taxonomy" id="708248"/>
    <lineage>
        <taxon>Bacteria</taxon>
        <taxon>Bacillati</taxon>
        <taxon>Mycoplasmatota</taxon>
        <taxon>Mollicutes</taxon>
        <taxon>Mycoplasmataceae</taxon>
        <taxon>Mycoplasma</taxon>
    </lineage>
</organism>
<dbReference type="FunFam" id="3.30.70.240:FF:000001">
    <property type="entry name" value="Elongation factor G"/>
    <property type="match status" value="1"/>
</dbReference>
<protein>
    <recommendedName>
        <fullName evidence="7 8">Elongation factor G</fullName>
        <shortName evidence="7">EF-G</shortName>
    </recommendedName>
</protein>
<dbReference type="CDD" id="cd04088">
    <property type="entry name" value="EFG_mtEFG_II"/>
    <property type="match status" value="1"/>
</dbReference>
<dbReference type="CDD" id="cd01434">
    <property type="entry name" value="EFG_mtEFG1_IV"/>
    <property type="match status" value="1"/>
</dbReference>
<feature type="binding site" evidence="7">
    <location>
        <begin position="25"/>
        <end position="32"/>
    </location>
    <ligand>
        <name>GTP</name>
        <dbReference type="ChEBI" id="CHEBI:37565"/>
    </ligand>
</feature>
<dbReference type="InterPro" id="IPR004540">
    <property type="entry name" value="Transl_elong_EFG/EF2"/>
</dbReference>
<dbReference type="Pfam" id="PF22042">
    <property type="entry name" value="EF-G_D2"/>
    <property type="match status" value="1"/>
</dbReference>
<accession>F0V1H3</accession>
<dbReference type="InterPro" id="IPR009022">
    <property type="entry name" value="EFG_III"/>
</dbReference>
<feature type="domain" description="Tr-type G" evidence="9">
    <location>
        <begin position="16"/>
        <end position="290"/>
    </location>
</feature>
<dbReference type="InterPro" id="IPR005517">
    <property type="entry name" value="Transl_elong_EFG/EF2_IV"/>
</dbReference>
<dbReference type="RefSeq" id="WP_013609107.1">
    <property type="nucleotide sequence ID" value="NC_015153.1"/>
</dbReference>
<evidence type="ECO:0000313" key="10">
    <source>
        <dbReference type="EMBL" id="CBZ40504.1"/>
    </source>
</evidence>
<dbReference type="Pfam" id="PF00009">
    <property type="entry name" value="GTP_EFTU"/>
    <property type="match status" value="1"/>
</dbReference>
<dbReference type="KEGG" id="msk:MSUIS_04110"/>
<dbReference type="InterPro" id="IPR053905">
    <property type="entry name" value="EF-G-like_DII"/>
</dbReference>
<dbReference type="PANTHER" id="PTHR43261:SF1">
    <property type="entry name" value="RIBOSOME-RELEASING FACTOR 2, MITOCHONDRIAL"/>
    <property type="match status" value="1"/>
</dbReference>
<dbReference type="GO" id="GO:0005525">
    <property type="term" value="F:GTP binding"/>
    <property type="evidence" value="ECO:0007669"/>
    <property type="project" value="UniProtKB-UniRule"/>
</dbReference>
<dbReference type="GO" id="GO:0005737">
    <property type="term" value="C:cytoplasm"/>
    <property type="evidence" value="ECO:0007669"/>
    <property type="project" value="UniProtKB-SubCell"/>
</dbReference>
<dbReference type="OrthoDB" id="9804431at2"/>
<reference evidence="10 11" key="1">
    <citation type="journal article" date="2011" name="J. Bacteriol.">
        <title>Complete genome sequence of the hemotrophic Mycoplasma suis strain KI3806.</title>
        <authorList>
            <person name="Oehlerking J."/>
            <person name="Kube M."/>
            <person name="Felder K.M."/>
            <person name="Matter D."/>
            <person name="Wittenbrink M.M."/>
            <person name="Schwarzenbach S."/>
            <person name="Kramer M.M."/>
            <person name="Hoelzle K."/>
            <person name="Hoelzle L.E."/>
        </authorList>
    </citation>
    <scope>NUCLEOTIDE SEQUENCE [LARGE SCALE GENOMIC DNA]</scope>
    <source>
        <strain evidence="11">KI_3806</strain>
    </source>
</reference>